<evidence type="ECO:0000256" key="9">
    <source>
        <dbReference type="ARBA" id="ARBA00047885"/>
    </source>
</evidence>
<evidence type="ECO:0000256" key="4">
    <source>
        <dbReference type="ARBA" id="ARBA00022691"/>
    </source>
</evidence>
<comment type="caution">
    <text evidence="11">The sequence shown here is derived from an EMBL/GenBank/DDBJ whole genome shotgun (WGS) entry which is preliminary data.</text>
</comment>
<comment type="catalytic activity">
    <reaction evidence="9">
        <text>N-terminal L-prolyl-L-prolyl-L-lysyl-[protein] + 2 S-adenosyl-L-methionine = N-terminal N,N-dimethyl-L-prolyl-L-prolyl-L-lysyl-[protein] + 2 S-adenosyl-L-homocysteine + 2 H(+)</text>
        <dbReference type="Rhea" id="RHEA:54736"/>
        <dbReference type="Rhea" id="RHEA-COMP:13787"/>
        <dbReference type="Rhea" id="RHEA-COMP:13974"/>
        <dbReference type="ChEBI" id="CHEBI:15378"/>
        <dbReference type="ChEBI" id="CHEBI:57856"/>
        <dbReference type="ChEBI" id="CHEBI:59789"/>
        <dbReference type="ChEBI" id="CHEBI:138059"/>
        <dbReference type="ChEBI" id="CHEBI:138318"/>
        <dbReference type="EC" id="2.1.1.244"/>
    </reaction>
</comment>
<dbReference type="EMBL" id="JASJQH010001474">
    <property type="protein sequence ID" value="KAK9761254.1"/>
    <property type="molecule type" value="Genomic_DNA"/>
</dbReference>
<dbReference type="CDD" id="cd02440">
    <property type="entry name" value="AdoMet_MTases"/>
    <property type="match status" value="1"/>
</dbReference>
<dbReference type="InterPro" id="IPR029063">
    <property type="entry name" value="SAM-dependent_MTases_sf"/>
</dbReference>
<keyword evidence="3" id="KW-0808">Transferase</keyword>
<reference evidence="11 12" key="1">
    <citation type="submission" date="2023-04" db="EMBL/GenBank/DDBJ databases">
        <title>Genome of Basidiobolus ranarum AG-B5.</title>
        <authorList>
            <person name="Stajich J.E."/>
            <person name="Carter-House D."/>
            <person name="Gryganskyi A."/>
        </authorList>
    </citation>
    <scope>NUCLEOTIDE SEQUENCE [LARGE SCALE GENOMIC DNA]</scope>
    <source>
        <strain evidence="11 12">AG-B5</strain>
    </source>
</reference>
<protein>
    <recommendedName>
        <fullName evidence="6">Alpha N-terminal protein methyltransferase 1</fullName>
        <ecNumber evidence="5">2.1.1.244</ecNumber>
    </recommendedName>
    <alternativeName>
        <fullName evidence="7">X-Pro-Lys N-terminal protein methyltransferase 1</fullName>
    </alternativeName>
</protein>
<gene>
    <name evidence="11" type="ORF">K7432_013969</name>
</gene>
<dbReference type="Gene3D" id="3.40.50.150">
    <property type="entry name" value="Vaccinia Virus protein VP39"/>
    <property type="match status" value="1"/>
</dbReference>
<evidence type="ECO:0000313" key="11">
    <source>
        <dbReference type="EMBL" id="KAK9761254.1"/>
    </source>
</evidence>
<evidence type="ECO:0000256" key="7">
    <source>
        <dbReference type="ARBA" id="ARBA00043129"/>
    </source>
</evidence>
<keyword evidence="2" id="KW-0489">Methyltransferase</keyword>
<dbReference type="PIRSF" id="PIRSF016958">
    <property type="entry name" value="DUF858_MeTrfase_lik"/>
    <property type="match status" value="1"/>
</dbReference>
<comment type="catalytic activity">
    <reaction evidence="10">
        <text>N-terminal L-alanyl-L-prolyl-L-lysyl-[protein] + 3 S-adenosyl-L-methionine = N-terminal N,N,N-trimethyl-L-alanyl-L-prolyl-L-lysyl-[protein] + 3 S-adenosyl-L-homocysteine + 3 H(+)</text>
        <dbReference type="Rhea" id="RHEA:54712"/>
        <dbReference type="Rhea" id="RHEA-COMP:13785"/>
        <dbReference type="Rhea" id="RHEA-COMP:13971"/>
        <dbReference type="ChEBI" id="CHEBI:15378"/>
        <dbReference type="ChEBI" id="CHEBI:57856"/>
        <dbReference type="ChEBI" id="CHEBI:59789"/>
        <dbReference type="ChEBI" id="CHEBI:138057"/>
        <dbReference type="ChEBI" id="CHEBI:138315"/>
        <dbReference type="EC" id="2.1.1.244"/>
    </reaction>
</comment>
<dbReference type="PANTHER" id="PTHR12753:SF0">
    <property type="entry name" value="ALPHA N-TERMINAL PROTEIN METHYLTRANSFERASE 1"/>
    <property type="match status" value="1"/>
</dbReference>
<sequence length="240" mass="26906">MKKELNTQESWYDDAQEYWSGVSPTVNGMLGGYESISNTDVQGSQRFIEEFVNGKKGSKGIVLAEPCIDKERACDCGAGIGRVTKHFLLNNFKSVDLVEQAPKFIEQAKNSYLLSEKEAGRIGEFICQGLQDFTPEEGVYDLIWSQWVLGHLTDDDFVSFFERCKRGLKPRGLIGVKENLTVSGYIVDEEDSSVTRSEEILKSLFKRAGLRIIKEETQMGFPAGLFTVKMFALVPDSSDE</sequence>
<organism evidence="11 12">
    <name type="scientific">Basidiobolus ranarum</name>
    <dbReference type="NCBI Taxonomy" id="34480"/>
    <lineage>
        <taxon>Eukaryota</taxon>
        <taxon>Fungi</taxon>
        <taxon>Fungi incertae sedis</taxon>
        <taxon>Zoopagomycota</taxon>
        <taxon>Entomophthoromycotina</taxon>
        <taxon>Basidiobolomycetes</taxon>
        <taxon>Basidiobolales</taxon>
        <taxon>Basidiobolaceae</taxon>
        <taxon>Basidiobolus</taxon>
    </lineage>
</organism>
<dbReference type="Pfam" id="PF05891">
    <property type="entry name" value="Methyltransf_PK"/>
    <property type="match status" value="1"/>
</dbReference>
<evidence type="ECO:0000256" key="3">
    <source>
        <dbReference type="ARBA" id="ARBA00022679"/>
    </source>
</evidence>
<evidence type="ECO:0000256" key="10">
    <source>
        <dbReference type="ARBA" id="ARBA00048167"/>
    </source>
</evidence>
<dbReference type="SUPFAM" id="SSF53335">
    <property type="entry name" value="S-adenosyl-L-methionine-dependent methyltransferases"/>
    <property type="match status" value="1"/>
</dbReference>
<evidence type="ECO:0000256" key="2">
    <source>
        <dbReference type="ARBA" id="ARBA00022603"/>
    </source>
</evidence>
<dbReference type="EC" id="2.1.1.244" evidence="5"/>
<comment type="similarity">
    <text evidence="1">Belongs to the methyltransferase superfamily. NTM1 family.</text>
</comment>
<comment type="catalytic activity">
    <reaction evidence="8">
        <text>N-terminal L-seryl-L-prolyl-L-lysyl-[protein] + 3 S-adenosyl-L-methionine = N-terminal N,N,N-trimethyl-L-seryl-L-prolyl-L-lysyl-[protein] + 3 S-adenosyl-L-homocysteine + 3 H(+)</text>
        <dbReference type="Rhea" id="RHEA:54724"/>
        <dbReference type="Rhea" id="RHEA-COMP:13789"/>
        <dbReference type="Rhea" id="RHEA-COMP:13973"/>
        <dbReference type="ChEBI" id="CHEBI:15378"/>
        <dbReference type="ChEBI" id="CHEBI:57856"/>
        <dbReference type="ChEBI" id="CHEBI:59789"/>
        <dbReference type="ChEBI" id="CHEBI:138061"/>
        <dbReference type="ChEBI" id="CHEBI:138317"/>
        <dbReference type="EC" id="2.1.1.244"/>
    </reaction>
</comment>
<accession>A0ABR2WIC1</accession>
<evidence type="ECO:0000256" key="5">
    <source>
        <dbReference type="ARBA" id="ARBA00039112"/>
    </source>
</evidence>
<dbReference type="Proteomes" id="UP001479436">
    <property type="component" value="Unassembled WGS sequence"/>
</dbReference>
<keyword evidence="4" id="KW-0949">S-adenosyl-L-methionine</keyword>
<evidence type="ECO:0000313" key="12">
    <source>
        <dbReference type="Proteomes" id="UP001479436"/>
    </source>
</evidence>
<dbReference type="InterPro" id="IPR008576">
    <property type="entry name" value="MeTrfase_NTM1"/>
</dbReference>
<proteinExistence type="inferred from homology"/>
<dbReference type="PANTHER" id="PTHR12753">
    <property type="entry name" value="AD-003 - RELATED"/>
    <property type="match status" value="1"/>
</dbReference>
<evidence type="ECO:0000256" key="6">
    <source>
        <dbReference type="ARBA" id="ARBA00039449"/>
    </source>
</evidence>
<evidence type="ECO:0000256" key="1">
    <source>
        <dbReference type="ARBA" id="ARBA00009059"/>
    </source>
</evidence>
<keyword evidence="12" id="KW-1185">Reference proteome</keyword>
<evidence type="ECO:0000256" key="8">
    <source>
        <dbReference type="ARBA" id="ARBA00047306"/>
    </source>
</evidence>
<name>A0ABR2WIC1_9FUNG</name>